<organism evidence="4 5">
    <name type="scientific">Labilibaculum antarcticum</name>
    <dbReference type="NCBI Taxonomy" id="1717717"/>
    <lineage>
        <taxon>Bacteria</taxon>
        <taxon>Pseudomonadati</taxon>
        <taxon>Bacteroidota</taxon>
        <taxon>Bacteroidia</taxon>
        <taxon>Marinilabiliales</taxon>
        <taxon>Marinifilaceae</taxon>
        <taxon>Labilibaculum</taxon>
    </lineage>
</organism>
<dbReference type="CDD" id="cd16146">
    <property type="entry name" value="ARS_like"/>
    <property type="match status" value="1"/>
</dbReference>
<sequence>MSFLKKLVYTAATIALCIGNITTKAQNSKKPNVILILTDDQGYGDVAAHGNKIIKTPNMDKMHDNGVRLSNYHCGTTCAPSRSGLMTGADGNRAGVWHTIGGCNILREKFVIMPQVFKENGYSTAMFGKWHLGDSYPYLPQDRGFDETVSLGGGGVSQTPDYWNNDYFDDTYFRNGTPEKFKGYCTDVFFSEAMDFIERKKDEPFFVYLSTNAPHGPYNVEKKYYDIYKYETSITEKQKAFYGMITNIDDNMGILDKKLEELGLKDNTILIFTTDNGTAAGHTGKPGNEKGFNAGMKGHKGSQYEGGHRTPFFIRWKDGKLTGGREIDQLTMNFDILPTLMDLCNLGKVDGPAQDGIDLAPVITKQVDKLPHRYCVVDNNRLQQPEKWRMCSVMDDEWRLIDGKELYNIKNDPGQDKDIASQHPEKVEEMRDAYEKWWTYTSRDFGHYEAYKIGTSENEESTITVHDLHTFTANAWNQSYIRDPFSGKKPALAKGYWMIDVQEEGEYEISLTRWPRESGLAFKDIVPQQGVKTNWTEIKPAGIFIHLKKATLDIEGIHQVKEVDMTQKKVSFKAYLSKGRQHLEALFTNSEGIDFSAFYVYIKRIK</sequence>
<comment type="similarity">
    <text evidence="1">Belongs to the sulfatase family.</text>
</comment>
<proteinExistence type="inferred from homology"/>
<dbReference type="EMBL" id="AP018042">
    <property type="protein sequence ID" value="BAX81125.1"/>
    <property type="molecule type" value="Genomic_DNA"/>
</dbReference>
<dbReference type="PANTHER" id="PTHR42693">
    <property type="entry name" value="ARYLSULFATASE FAMILY MEMBER"/>
    <property type="match status" value="1"/>
</dbReference>
<dbReference type="InterPro" id="IPR017850">
    <property type="entry name" value="Alkaline_phosphatase_core_sf"/>
</dbReference>
<dbReference type="InterPro" id="IPR000917">
    <property type="entry name" value="Sulfatase_N"/>
</dbReference>
<name>A0A1Y1CLA6_9BACT</name>
<dbReference type="InterPro" id="IPR050738">
    <property type="entry name" value="Sulfatase"/>
</dbReference>
<accession>A0A1Y1CLA6</accession>
<dbReference type="GO" id="GO:0004065">
    <property type="term" value="F:arylsulfatase activity"/>
    <property type="evidence" value="ECO:0007669"/>
    <property type="project" value="TreeGrafter"/>
</dbReference>
<dbReference type="RefSeq" id="WP_096430150.1">
    <property type="nucleotide sequence ID" value="NZ_AP018042.1"/>
</dbReference>
<gene>
    <name evidence="4" type="ORF">ALGA_2818</name>
</gene>
<dbReference type="FunFam" id="3.40.720.10:FF:000070">
    <property type="entry name" value="Arylsulfatase A"/>
    <property type="match status" value="1"/>
</dbReference>
<keyword evidence="2" id="KW-0378">Hydrolase</keyword>
<keyword evidence="5" id="KW-1185">Reference proteome</keyword>
<protein>
    <recommendedName>
        <fullName evidence="3">Sulfatase N-terminal domain-containing protein</fullName>
    </recommendedName>
</protein>
<dbReference type="KEGG" id="mbas:ALGA_2818"/>
<dbReference type="Gene3D" id="3.30.1120.10">
    <property type="match status" value="1"/>
</dbReference>
<evidence type="ECO:0000256" key="1">
    <source>
        <dbReference type="ARBA" id="ARBA00008779"/>
    </source>
</evidence>
<dbReference type="PANTHER" id="PTHR42693:SF53">
    <property type="entry name" value="ENDO-4-O-SULFATASE"/>
    <property type="match status" value="1"/>
</dbReference>
<evidence type="ECO:0000313" key="4">
    <source>
        <dbReference type="EMBL" id="BAX81125.1"/>
    </source>
</evidence>
<dbReference type="SUPFAM" id="SSF53649">
    <property type="entry name" value="Alkaline phosphatase-like"/>
    <property type="match status" value="1"/>
</dbReference>
<evidence type="ECO:0000256" key="2">
    <source>
        <dbReference type="ARBA" id="ARBA00022801"/>
    </source>
</evidence>
<evidence type="ECO:0000313" key="5">
    <source>
        <dbReference type="Proteomes" id="UP000218267"/>
    </source>
</evidence>
<evidence type="ECO:0000259" key="3">
    <source>
        <dbReference type="Pfam" id="PF00884"/>
    </source>
</evidence>
<feature type="domain" description="Sulfatase N-terminal" evidence="3">
    <location>
        <begin position="31"/>
        <end position="344"/>
    </location>
</feature>
<dbReference type="Proteomes" id="UP000218267">
    <property type="component" value="Chromosome"/>
</dbReference>
<dbReference type="Gene3D" id="3.40.720.10">
    <property type="entry name" value="Alkaline Phosphatase, subunit A"/>
    <property type="match status" value="1"/>
</dbReference>
<reference evidence="5" key="2">
    <citation type="journal article" date="2020" name="Antonie Van Leeuwenhoek">
        <title>Labilibaculum antarcticum sp. nov., a novel facultative anaerobic, psychrotorelant bacterium isolated from marine sediment of Antarctica.</title>
        <authorList>
            <person name="Watanabe M."/>
            <person name="Kojima H."/>
            <person name="Fukui M."/>
        </authorList>
    </citation>
    <scope>NUCLEOTIDE SEQUENCE [LARGE SCALE GENOMIC DNA]</scope>
    <source>
        <strain evidence="5">SPP2</strain>
    </source>
</reference>
<dbReference type="Pfam" id="PF00884">
    <property type="entry name" value="Sulfatase"/>
    <property type="match status" value="1"/>
</dbReference>
<dbReference type="AlphaFoldDB" id="A0A1Y1CLA6"/>
<dbReference type="OrthoDB" id="756520at2"/>
<reference evidence="4 5" key="1">
    <citation type="journal article" date="2018" name="Mar. Genomics">
        <title>Complete genome sequence of Marinifilaceae bacterium strain SPP2, isolated from the Antarctic marine sediment.</title>
        <authorList>
            <person name="Watanabe M."/>
            <person name="Kojima H."/>
            <person name="Fukui M."/>
        </authorList>
    </citation>
    <scope>NUCLEOTIDE SEQUENCE [LARGE SCALE GENOMIC DNA]</scope>
    <source>
        <strain evidence="4 5">SPP2</strain>
    </source>
</reference>